<proteinExistence type="predicted"/>
<dbReference type="Proteomes" id="UP000095594">
    <property type="component" value="Unassembled WGS sequence"/>
</dbReference>
<dbReference type="EMBL" id="CYZX01000010">
    <property type="protein sequence ID" value="CUO54226.1"/>
    <property type="molecule type" value="Genomic_DNA"/>
</dbReference>
<dbReference type="AlphaFoldDB" id="A0A174FZG6"/>
<dbReference type="OrthoDB" id="2677224at2"/>
<protein>
    <submittedName>
        <fullName evidence="1">Putative lipoprotein</fullName>
    </submittedName>
</protein>
<reference evidence="1 2" key="1">
    <citation type="submission" date="2015-09" db="EMBL/GenBank/DDBJ databases">
        <authorList>
            <consortium name="Pathogen Informatics"/>
        </authorList>
    </citation>
    <scope>NUCLEOTIDE SEQUENCE [LARGE SCALE GENOMIC DNA]</scope>
    <source>
        <strain evidence="1 2">2789STDY5834856</strain>
    </source>
</reference>
<gene>
    <name evidence="1" type="ORF">ERS852471_01761</name>
</gene>
<keyword evidence="1" id="KW-0449">Lipoprotein</keyword>
<dbReference type="PROSITE" id="PS51257">
    <property type="entry name" value="PROKAR_LIPOPROTEIN"/>
    <property type="match status" value="1"/>
</dbReference>
<evidence type="ECO:0000313" key="2">
    <source>
        <dbReference type="Proteomes" id="UP000095594"/>
    </source>
</evidence>
<organism evidence="1 2">
    <name type="scientific">Clostridium disporicum</name>
    <dbReference type="NCBI Taxonomy" id="84024"/>
    <lineage>
        <taxon>Bacteria</taxon>
        <taxon>Bacillati</taxon>
        <taxon>Bacillota</taxon>
        <taxon>Clostridia</taxon>
        <taxon>Eubacteriales</taxon>
        <taxon>Clostridiaceae</taxon>
        <taxon>Clostridium</taxon>
    </lineage>
</organism>
<evidence type="ECO:0000313" key="1">
    <source>
        <dbReference type="EMBL" id="CUO54226.1"/>
    </source>
</evidence>
<sequence length="484" mass="56010">MRYKLFVVVLILNIIFIGCSKSNNLDDILVDNTFKYSGTWIVESYSSISEDEYNEAEDLTGKEVQIKKDSIKIFNSLVANVRYKLKVVDKSYVISYENNITAERFMGSKDRVDIISAIDNNITLCEFIILDDDNIVMIYRSDLIYLKKISSDTNFTVNNGNIINDNSIDDSNNSDVGVMIGLKKPRMLNEDGSYTQDEYRTIWISYKNDYINAIYEKENIIFPRINGIWSIKFKYDEIDNKHFDYFEVSTLEGKIVSNSEYNKEVSTYKSINFIGNDCIALESYRGDNFINEYHDYKIIPVDNINSNDGLTIEQLFNKDIKELYDADFKKAYENITDEDKEDYKNTVDYTNITMGRHDGKWILKGKITSVKENEDGKDFSTSIAPNTKLINFNSLLVPWKILKGEVPFLSDAYTSPNGEIAIVKYKNYLTVYRIEDGHLQGSPLINIPMKENEEIIMAEWCTSGYVDEWQKAFNDGSEIYIEEE</sequence>
<dbReference type="RefSeq" id="WP_055265723.1">
    <property type="nucleotide sequence ID" value="NZ_CABIXQ010000010.1"/>
</dbReference>
<name>A0A174FZG6_9CLOT</name>
<accession>A0A174FZG6</accession>